<reference evidence="2" key="1">
    <citation type="submission" date="2025-08" db="UniProtKB">
        <authorList>
            <consortium name="RefSeq"/>
        </authorList>
    </citation>
    <scope>IDENTIFICATION</scope>
    <source>
        <tissue evidence="2">Blood</tissue>
    </source>
</reference>
<dbReference type="RefSeq" id="XP_060541775.1">
    <property type="nucleotide sequence ID" value="XM_060685792.1"/>
</dbReference>
<keyword evidence="1" id="KW-1185">Reference proteome</keyword>
<protein>
    <submittedName>
        <fullName evidence="2">Leucine-rich repeat-containing protein 3B isoform X2</fullName>
    </submittedName>
</protein>
<dbReference type="GeneID" id="117656073"/>
<organism evidence="1 2">
    <name type="scientific">Pantherophis guttatus</name>
    <name type="common">Corn snake</name>
    <name type="synonym">Elaphe guttata</name>
    <dbReference type="NCBI Taxonomy" id="94885"/>
    <lineage>
        <taxon>Eukaryota</taxon>
        <taxon>Metazoa</taxon>
        <taxon>Chordata</taxon>
        <taxon>Craniata</taxon>
        <taxon>Vertebrata</taxon>
        <taxon>Euteleostomi</taxon>
        <taxon>Lepidosauria</taxon>
        <taxon>Squamata</taxon>
        <taxon>Bifurcata</taxon>
        <taxon>Unidentata</taxon>
        <taxon>Episquamata</taxon>
        <taxon>Toxicofera</taxon>
        <taxon>Serpentes</taxon>
        <taxon>Colubroidea</taxon>
        <taxon>Colubridae</taxon>
        <taxon>Colubrinae</taxon>
        <taxon>Pantherophis</taxon>
    </lineage>
</organism>
<name>A0ABM3Z076_PANGU</name>
<proteinExistence type="predicted"/>
<gene>
    <name evidence="2" type="primary">LRRC3B</name>
</gene>
<accession>A0ABM3Z076</accession>
<evidence type="ECO:0000313" key="1">
    <source>
        <dbReference type="Proteomes" id="UP001652622"/>
    </source>
</evidence>
<dbReference type="Proteomes" id="UP001652622">
    <property type="component" value="Unplaced"/>
</dbReference>
<sequence length="158" mass="18264">MTAVGASQRRGVSEEMTNIWWLSPWREELPPNTLFDEISALEEVYVHLQGDSSLDKWTYFFKKEPAPSLLKLFQYCASIPISNANVERIFSVVGNLWTDEHLLTIRYEMAPCDSLSKISFYLFDRKKEQFKKLPSTPQGTSSKNVLLKSKPTMKMSIY</sequence>
<evidence type="ECO:0000313" key="2">
    <source>
        <dbReference type="RefSeq" id="XP_060541775.1"/>
    </source>
</evidence>